<dbReference type="AlphaFoldDB" id="A0A552DL94"/>
<organism evidence="1 2">
    <name type="scientific">Microcystis aeruginosa Ma_QC_B_20070730_S2</name>
    <dbReference type="NCBI Taxonomy" id="2486256"/>
    <lineage>
        <taxon>Bacteria</taxon>
        <taxon>Bacillati</taxon>
        <taxon>Cyanobacteriota</taxon>
        <taxon>Cyanophyceae</taxon>
        <taxon>Oscillatoriophycideae</taxon>
        <taxon>Chroococcales</taxon>
        <taxon>Microcystaceae</taxon>
        <taxon>Microcystis</taxon>
    </lineage>
</organism>
<protein>
    <submittedName>
        <fullName evidence="1">Uncharacterized protein</fullName>
    </submittedName>
</protein>
<name>A0A552DL94_MICAE</name>
<gene>
    <name evidence="1" type="ORF">EWV80_13540</name>
</gene>
<reference evidence="1 2" key="1">
    <citation type="submission" date="2019-01" db="EMBL/GenBank/DDBJ databases">
        <title>Coherence of Microcystis species and biogeography revealed through population genomics.</title>
        <authorList>
            <person name="Perez-Carrascal O.M."/>
            <person name="Terrat Y."/>
            <person name="Giani A."/>
            <person name="Fortin N."/>
            <person name="Tromas N."/>
            <person name="Shapiro B.J."/>
        </authorList>
    </citation>
    <scope>NUCLEOTIDE SEQUENCE [LARGE SCALE GENOMIC DNA]</scope>
    <source>
        <strain evidence="1">Ma_QC_B_20070730_S2</strain>
    </source>
</reference>
<evidence type="ECO:0000313" key="1">
    <source>
        <dbReference type="EMBL" id="TRU22980.1"/>
    </source>
</evidence>
<comment type="caution">
    <text evidence="1">The sequence shown here is derived from an EMBL/GenBank/DDBJ whole genome shotgun (WGS) entry which is preliminary data.</text>
</comment>
<dbReference type="Proteomes" id="UP000320551">
    <property type="component" value="Unassembled WGS sequence"/>
</dbReference>
<accession>A0A552DL94</accession>
<proteinExistence type="predicted"/>
<dbReference type="EMBL" id="SFBK01000180">
    <property type="protein sequence ID" value="TRU22980.1"/>
    <property type="molecule type" value="Genomic_DNA"/>
</dbReference>
<evidence type="ECO:0000313" key="2">
    <source>
        <dbReference type="Proteomes" id="UP000320551"/>
    </source>
</evidence>
<sequence length="91" mass="9910">MNSVLLLISKVCGKKFAGGVSYQLSVISYQFTDYCSLITEKSPHTPHPTPHTPIYANRNLKIGFNRLLSSASGVISARSCNYCCHGSCLRG</sequence>